<organism evidence="2">
    <name type="scientific">Octopus bimaculoides</name>
    <name type="common">California two-spotted octopus</name>
    <dbReference type="NCBI Taxonomy" id="37653"/>
    <lineage>
        <taxon>Eukaryota</taxon>
        <taxon>Metazoa</taxon>
        <taxon>Spiralia</taxon>
        <taxon>Lophotrochozoa</taxon>
        <taxon>Mollusca</taxon>
        <taxon>Cephalopoda</taxon>
        <taxon>Coleoidea</taxon>
        <taxon>Octopodiformes</taxon>
        <taxon>Octopoda</taxon>
        <taxon>Incirrata</taxon>
        <taxon>Octopodidae</taxon>
        <taxon>Octopus</taxon>
    </lineage>
</organism>
<dbReference type="EMBL" id="KQ417510">
    <property type="protein sequence ID" value="KOF91548.1"/>
    <property type="molecule type" value="Genomic_DNA"/>
</dbReference>
<dbReference type="PROSITE" id="PS50181">
    <property type="entry name" value="FBOX"/>
    <property type="match status" value="1"/>
</dbReference>
<dbReference type="PANTHER" id="PTHR46731">
    <property type="entry name" value="F-BOX ONLY PROTEIN 15"/>
    <property type="match status" value="1"/>
</dbReference>
<accession>A0A0L8HQJ8</accession>
<dbReference type="SMART" id="SM00256">
    <property type="entry name" value="FBOX"/>
    <property type="match status" value="1"/>
</dbReference>
<dbReference type="SUPFAM" id="SSF81383">
    <property type="entry name" value="F-box domain"/>
    <property type="match status" value="1"/>
</dbReference>
<dbReference type="InterPro" id="IPR001810">
    <property type="entry name" value="F-box_dom"/>
</dbReference>
<dbReference type="Gene3D" id="1.20.1280.50">
    <property type="match status" value="1"/>
</dbReference>
<dbReference type="OrthoDB" id="3219396at2759"/>
<dbReference type="Pfam" id="PF12937">
    <property type="entry name" value="F-box-like"/>
    <property type="match status" value="1"/>
</dbReference>
<evidence type="ECO:0000313" key="2">
    <source>
        <dbReference type="EMBL" id="KOF91548.1"/>
    </source>
</evidence>
<dbReference type="InterPro" id="IPR036047">
    <property type="entry name" value="F-box-like_dom_sf"/>
</dbReference>
<dbReference type="OMA" id="YIMEHID"/>
<dbReference type="STRING" id="37653.A0A0L8HQJ8"/>
<proteinExistence type="predicted"/>
<dbReference type="PANTHER" id="PTHR46731:SF1">
    <property type="entry name" value="F-BOX ONLY PROTEIN 15"/>
    <property type="match status" value="1"/>
</dbReference>
<name>A0A0L8HQJ8_OCTBM</name>
<dbReference type="KEGG" id="obi:106869196"/>
<dbReference type="AlphaFoldDB" id="A0A0L8HQJ8"/>
<sequence>MEPPTCKTAGLGSKGSTAANVRDYLSKHKLPVITRPKVTNTSKTALSGSSTVTNTQLSDSVCPGKSRSKCKYRQTSIETFPDEILFKIFKYLPILDLLTCSLVNKHWCIIATDNLLWQDIYHKYVGLLDKKETQACQEQGYWKKLCISKTVDLRNHKVLSLLRKVHLYTGLVKNTEAAIRKAGITWRLCLGSAESNSGKWKHCVKSQYCHELHCQDMFFHSMSVVVCFSGYNAPPLNSINTVHVFSINPIFFHKDGRPVLDGPHQKSLLLEISHNFDWSKQLSVDNIIGSDNIVTLHHIPLQGLLFATWKEGGELSFIVACFHFHKLVQRCLLGTSSRPYIPSFPNVLEDDIDPTFGLHHYQLTLELSGMQTSYYLQHFNGLQCQLGNISEGHAHFIVIKPENRYDYTPLSSKLNLSWKTDSLKGVVQDVCLLHITVLEEREEIFWSVSSPVRYQEKKTNDAPSFDLATGCTRYISYKDDRGQLYMEMNKCEDGRVYVTNLQLSLSLEAVNQWFGTSYT</sequence>
<gene>
    <name evidence="2" type="ORF">OCBIM_22008602mg</name>
</gene>
<reference evidence="2" key="1">
    <citation type="submission" date="2015-07" db="EMBL/GenBank/DDBJ databases">
        <title>MeaNS - Measles Nucleotide Surveillance Program.</title>
        <authorList>
            <person name="Tran T."/>
            <person name="Druce J."/>
        </authorList>
    </citation>
    <scope>NUCLEOTIDE SEQUENCE</scope>
    <source>
        <strain evidence="2">UCB-OBI-ISO-001</strain>
        <tissue evidence="2">Gonad</tissue>
    </source>
</reference>
<dbReference type="GO" id="GO:0019005">
    <property type="term" value="C:SCF ubiquitin ligase complex"/>
    <property type="evidence" value="ECO:0007669"/>
    <property type="project" value="TreeGrafter"/>
</dbReference>
<protein>
    <recommendedName>
        <fullName evidence="1">F-box domain-containing protein</fullName>
    </recommendedName>
</protein>
<evidence type="ECO:0000259" key="1">
    <source>
        <dbReference type="PROSITE" id="PS50181"/>
    </source>
</evidence>
<feature type="domain" description="F-box" evidence="1">
    <location>
        <begin position="74"/>
        <end position="120"/>
    </location>
</feature>